<keyword evidence="4 7" id="KW-0732">Signal</keyword>
<comment type="similarity">
    <text evidence="2">Belongs to the LppX/LprAFG lipoprotein family.</text>
</comment>
<protein>
    <submittedName>
        <fullName evidence="8">LppX_LprAFG lipoprotein</fullName>
    </submittedName>
</protein>
<evidence type="ECO:0000313" key="9">
    <source>
        <dbReference type="Proteomes" id="UP001551695"/>
    </source>
</evidence>
<dbReference type="Proteomes" id="UP001551695">
    <property type="component" value="Unassembled WGS sequence"/>
</dbReference>
<evidence type="ECO:0000256" key="4">
    <source>
        <dbReference type="ARBA" id="ARBA00022729"/>
    </source>
</evidence>
<evidence type="ECO:0000256" key="1">
    <source>
        <dbReference type="ARBA" id="ARBA00004196"/>
    </source>
</evidence>
<dbReference type="InterPro" id="IPR029046">
    <property type="entry name" value="LolA/LolB/LppX"/>
</dbReference>
<name>A0ABV3G1S7_9NOCA</name>
<organism evidence="8 9">
    <name type="scientific">Nocardia aurea</name>
    <dbReference type="NCBI Taxonomy" id="2144174"/>
    <lineage>
        <taxon>Bacteria</taxon>
        <taxon>Bacillati</taxon>
        <taxon>Actinomycetota</taxon>
        <taxon>Actinomycetes</taxon>
        <taxon>Mycobacteriales</taxon>
        <taxon>Nocardiaceae</taxon>
        <taxon>Nocardia</taxon>
    </lineage>
</organism>
<feature type="signal peptide" evidence="7">
    <location>
        <begin position="1"/>
        <end position="24"/>
    </location>
</feature>
<keyword evidence="9" id="KW-1185">Reference proteome</keyword>
<keyword evidence="3" id="KW-0472">Membrane</keyword>
<dbReference type="Pfam" id="PF07161">
    <property type="entry name" value="LppX_LprAFG"/>
    <property type="match status" value="1"/>
</dbReference>
<feature type="chain" id="PRO_5045414818" evidence="7">
    <location>
        <begin position="25"/>
        <end position="231"/>
    </location>
</feature>
<evidence type="ECO:0000256" key="3">
    <source>
        <dbReference type="ARBA" id="ARBA00022475"/>
    </source>
</evidence>
<dbReference type="PROSITE" id="PS51257">
    <property type="entry name" value="PROKAR_LIPOPROTEIN"/>
    <property type="match status" value="1"/>
</dbReference>
<keyword evidence="5" id="KW-0564">Palmitate</keyword>
<evidence type="ECO:0000256" key="7">
    <source>
        <dbReference type="SAM" id="SignalP"/>
    </source>
</evidence>
<keyword evidence="6 8" id="KW-0449">Lipoprotein</keyword>
<evidence type="ECO:0000256" key="6">
    <source>
        <dbReference type="ARBA" id="ARBA00023288"/>
    </source>
</evidence>
<accession>A0ABV3G1S7</accession>
<sequence>MTSLRSVRVIVAIVAVLAGVSACGDGSGGLPDPEFLLRGATAAAGSVTSAHVEMTTSDAIPGLAARALSADVRARKGSEPGASVGTVDVGGMRFDFAEQDERLFSKSSDGKYVPAQQLSGGGALPKPSTLLDPDRGLAAMLANLSNVRTEAREEFDGVQAFRVTGDVPRADAAVWLPSIQGDARLAIWFATAGRHLPVGTRLTVAGSSGEPASIDFALSNLNKKVRVPSVA</sequence>
<dbReference type="InterPro" id="IPR009830">
    <property type="entry name" value="LppX/LprAFG"/>
</dbReference>
<evidence type="ECO:0000256" key="2">
    <source>
        <dbReference type="ARBA" id="ARBA00009194"/>
    </source>
</evidence>
<evidence type="ECO:0000313" key="8">
    <source>
        <dbReference type="EMBL" id="MEV0711610.1"/>
    </source>
</evidence>
<dbReference type="RefSeq" id="WP_357788153.1">
    <property type="nucleotide sequence ID" value="NZ_JBFAKC010000016.1"/>
</dbReference>
<gene>
    <name evidence="8" type="ORF">AB0I48_29040</name>
</gene>
<reference evidence="8 9" key="1">
    <citation type="submission" date="2024-06" db="EMBL/GenBank/DDBJ databases">
        <title>The Natural Products Discovery Center: Release of the First 8490 Sequenced Strains for Exploring Actinobacteria Biosynthetic Diversity.</title>
        <authorList>
            <person name="Kalkreuter E."/>
            <person name="Kautsar S.A."/>
            <person name="Yang D."/>
            <person name="Bader C.D."/>
            <person name="Teijaro C.N."/>
            <person name="Fluegel L."/>
            <person name="Davis C.M."/>
            <person name="Simpson J.R."/>
            <person name="Lauterbach L."/>
            <person name="Steele A.D."/>
            <person name="Gui C."/>
            <person name="Meng S."/>
            <person name="Li G."/>
            <person name="Viehrig K."/>
            <person name="Ye F."/>
            <person name="Su P."/>
            <person name="Kiefer A.F."/>
            <person name="Nichols A."/>
            <person name="Cepeda A.J."/>
            <person name="Yan W."/>
            <person name="Fan B."/>
            <person name="Jiang Y."/>
            <person name="Adhikari A."/>
            <person name="Zheng C.-J."/>
            <person name="Schuster L."/>
            <person name="Cowan T.M."/>
            <person name="Smanski M.J."/>
            <person name="Chevrette M.G."/>
            <person name="De Carvalho L.P.S."/>
            <person name="Shen B."/>
        </authorList>
    </citation>
    <scope>NUCLEOTIDE SEQUENCE [LARGE SCALE GENOMIC DNA]</scope>
    <source>
        <strain evidence="8 9">NPDC050403</strain>
    </source>
</reference>
<dbReference type="Gene3D" id="2.50.20.20">
    <property type="match status" value="1"/>
</dbReference>
<keyword evidence="3" id="KW-1003">Cell membrane</keyword>
<dbReference type="CDD" id="cd16334">
    <property type="entry name" value="LppX-like"/>
    <property type="match status" value="1"/>
</dbReference>
<comment type="caution">
    <text evidence="8">The sequence shown here is derived from an EMBL/GenBank/DDBJ whole genome shotgun (WGS) entry which is preliminary data.</text>
</comment>
<proteinExistence type="inferred from homology"/>
<dbReference type="SUPFAM" id="SSF89392">
    <property type="entry name" value="Prokaryotic lipoproteins and lipoprotein localization factors"/>
    <property type="match status" value="1"/>
</dbReference>
<comment type="subcellular location">
    <subcellularLocation>
        <location evidence="1">Cell envelope</location>
    </subcellularLocation>
</comment>
<evidence type="ECO:0000256" key="5">
    <source>
        <dbReference type="ARBA" id="ARBA00023139"/>
    </source>
</evidence>
<dbReference type="EMBL" id="JBFAKC010000016">
    <property type="protein sequence ID" value="MEV0711610.1"/>
    <property type="molecule type" value="Genomic_DNA"/>
</dbReference>